<dbReference type="RefSeq" id="WP_127937159.1">
    <property type="nucleotide sequence ID" value="NZ_SAUN01000001.1"/>
</dbReference>
<evidence type="ECO:0000256" key="1">
    <source>
        <dbReference type="SAM" id="MobiDB-lite"/>
    </source>
</evidence>
<evidence type="ECO:0000313" key="4">
    <source>
        <dbReference type="Proteomes" id="UP000284824"/>
    </source>
</evidence>
<gene>
    <name evidence="3" type="ORF">EDD27_8351</name>
</gene>
<comment type="caution">
    <text evidence="3">The sequence shown here is derived from an EMBL/GenBank/DDBJ whole genome shotgun (WGS) entry which is preliminary data.</text>
</comment>
<keyword evidence="2" id="KW-0472">Membrane</keyword>
<protein>
    <submittedName>
        <fullName evidence="3">Uncharacterized protein</fullName>
    </submittedName>
</protein>
<evidence type="ECO:0000313" key="3">
    <source>
        <dbReference type="EMBL" id="RVX45544.1"/>
    </source>
</evidence>
<keyword evidence="2" id="KW-1133">Transmembrane helix</keyword>
<accession>A0A438MIB3</accession>
<organism evidence="3 4">
    <name type="scientific">Nonomuraea polychroma</name>
    <dbReference type="NCBI Taxonomy" id="46176"/>
    <lineage>
        <taxon>Bacteria</taxon>
        <taxon>Bacillati</taxon>
        <taxon>Actinomycetota</taxon>
        <taxon>Actinomycetes</taxon>
        <taxon>Streptosporangiales</taxon>
        <taxon>Streptosporangiaceae</taxon>
        <taxon>Nonomuraea</taxon>
    </lineage>
</organism>
<dbReference type="AlphaFoldDB" id="A0A438MIB3"/>
<name>A0A438MIB3_9ACTN</name>
<sequence length="117" mass="11848">MSNKPHEEPDDEFFAPVLRDPPPRESGKVSDTGVPGVAGAGRGRWAKSPPPSNALGLLLLGAAIALLAGVVLAVWALLAGQAALAIPPAVMAVGAATYLVVFGVRRTRSDGGPPTFG</sequence>
<reference evidence="3 4" key="1">
    <citation type="submission" date="2019-01" db="EMBL/GenBank/DDBJ databases">
        <title>Sequencing the genomes of 1000 actinobacteria strains.</title>
        <authorList>
            <person name="Klenk H.-P."/>
        </authorList>
    </citation>
    <scope>NUCLEOTIDE SEQUENCE [LARGE SCALE GENOMIC DNA]</scope>
    <source>
        <strain evidence="3 4">DSM 43925</strain>
    </source>
</reference>
<dbReference type="EMBL" id="SAUN01000001">
    <property type="protein sequence ID" value="RVX45544.1"/>
    <property type="molecule type" value="Genomic_DNA"/>
</dbReference>
<proteinExistence type="predicted"/>
<evidence type="ECO:0000256" key="2">
    <source>
        <dbReference type="SAM" id="Phobius"/>
    </source>
</evidence>
<dbReference type="Proteomes" id="UP000284824">
    <property type="component" value="Unassembled WGS sequence"/>
</dbReference>
<feature type="region of interest" description="Disordered" evidence="1">
    <location>
        <begin position="1"/>
        <end position="48"/>
    </location>
</feature>
<dbReference type="OrthoDB" id="3541950at2"/>
<feature type="transmembrane region" description="Helical" evidence="2">
    <location>
        <begin position="54"/>
        <end position="78"/>
    </location>
</feature>
<keyword evidence="4" id="KW-1185">Reference proteome</keyword>
<feature type="transmembrane region" description="Helical" evidence="2">
    <location>
        <begin position="84"/>
        <end position="104"/>
    </location>
</feature>
<keyword evidence="2" id="KW-0812">Transmembrane</keyword>